<dbReference type="EMBL" id="BMGL01000008">
    <property type="protein sequence ID" value="GGE15621.1"/>
    <property type="molecule type" value="Genomic_DNA"/>
</dbReference>
<keyword evidence="1" id="KW-0472">Membrane</keyword>
<keyword evidence="1" id="KW-0812">Transmembrane</keyword>
<accession>A0A916ZV72</accession>
<evidence type="ECO:0000313" key="3">
    <source>
        <dbReference type="Proteomes" id="UP000599688"/>
    </source>
</evidence>
<evidence type="ECO:0000313" key="2">
    <source>
        <dbReference type="EMBL" id="GGE15621.1"/>
    </source>
</evidence>
<feature type="transmembrane region" description="Helical" evidence="1">
    <location>
        <begin position="16"/>
        <end position="39"/>
    </location>
</feature>
<keyword evidence="3" id="KW-1185">Reference proteome</keyword>
<organism evidence="2 3">
    <name type="scientific">Psychroflexus salis</name>
    <dbReference type="NCBI Taxonomy" id="1526574"/>
    <lineage>
        <taxon>Bacteria</taxon>
        <taxon>Pseudomonadati</taxon>
        <taxon>Bacteroidota</taxon>
        <taxon>Flavobacteriia</taxon>
        <taxon>Flavobacteriales</taxon>
        <taxon>Flavobacteriaceae</taxon>
        <taxon>Psychroflexus</taxon>
    </lineage>
</organism>
<keyword evidence="1" id="KW-1133">Transmembrane helix</keyword>
<dbReference type="RefSeq" id="WP_188406319.1">
    <property type="nucleotide sequence ID" value="NZ_BMGL01000008.1"/>
</dbReference>
<sequence>MTVQKIGLMVDLTNKFLLYIVFKFIIYIMGGLFYVLILISCQSNKENNANYHQGEPVILKKEYSLIPTICMYTYEGYGRKETFEDKCNKYSVGDKLGGNTNATKNDTLKIESK</sequence>
<proteinExistence type="predicted"/>
<dbReference type="AlphaFoldDB" id="A0A916ZV72"/>
<gene>
    <name evidence="2" type="ORF">GCM10010831_16180</name>
</gene>
<comment type="caution">
    <text evidence="2">The sequence shown here is derived from an EMBL/GenBank/DDBJ whole genome shotgun (WGS) entry which is preliminary data.</text>
</comment>
<name>A0A916ZV72_9FLAO</name>
<dbReference type="Proteomes" id="UP000599688">
    <property type="component" value="Unassembled WGS sequence"/>
</dbReference>
<reference evidence="2 3" key="1">
    <citation type="journal article" date="2014" name="Int. J. Syst. Evol. Microbiol.">
        <title>Complete genome sequence of Corynebacterium casei LMG S-19264T (=DSM 44701T), isolated from a smear-ripened cheese.</title>
        <authorList>
            <consortium name="US DOE Joint Genome Institute (JGI-PGF)"/>
            <person name="Walter F."/>
            <person name="Albersmeier A."/>
            <person name="Kalinowski J."/>
            <person name="Ruckert C."/>
        </authorList>
    </citation>
    <scope>NUCLEOTIDE SEQUENCE [LARGE SCALE GENOMIC DNA]</scope>
    <source>
        <strain evidence="2 3">CGMCC 1.12925</strain>
    </source>
</reference>
<protein>
    <submittedName>
        <fullName evidence="2">Uncharacterized protein</fullName>
    </submittedName>
</protein>
<evidence type="ECO:0000256" key="1">
    <source>
        <dbReference type="SAM" id="Phobius"/>
    </source>
</evidence>